<gene>
    <name evidence="1" type="ORF">N5J06_20040</name>
</gene>
<proteinExistence type="predicted"/>
<accession>A0ABT2LD00</accession>
<dbReference type="RefSeq" id="WP_260785018.1">
    <property type="nucleotide sequence ID" value="NZ_JAOCQI010000003.1"/>
</dbReference>
<reference evidence="1 2" key="1">
    <citation type="journal article" date="2023" name="Front. Microbiol.">
        <title>Ralstonia chuxiongensis sp. nov., Ralstonia mojiangensis sp. nov., and Ralstonia soli sp. nov., isolated from tobacco fields, are three novel species in the family Burkholderiaceae.</title>
        <authorList>
            <person name="Lu C.H."/>
            <person name="Zhang Y.Y."/>
            <person name="Jiang N."/>
            <person name="Chen W."/>
            <person name="Shao X."/>
            <person name="Zhao Z.M."/>
            <person name="Lu W.L."/>
            <person name="Hu X."/>
            <person name="Xi Y.X."/>
            <person name="Zou S.Y."/>
            <person name="Wei Q.J."/>
            <person name="Lin Z.L."/>
            <person name="Gong L."/>
            <person name="Gai X.T."/>
            <person name="Zhang L.Q."/>
            <person name="Li J.Y."/>
            <person name="Jin Y."/>
            <person name="Xia Z.Y."/>
        </authorList>
    </citation>
    <scope>NUCLEOTIDE SEQUENCE [LARGE SCALE GENOMIC DNA]</scope>
    <source>
        <strain evidence="1 2">22TCJT01-1</strain>
    </source>
</reference>
<evidence type="ECO:0000313" key="1">
    <source>
        <dbReference type="EMBL" id="MCT7313271.1"/>
    </source>
</evidence>
<protein>
    <submittedName>
        <fullName evidence="1">Uncharacterized protein</fullName>
    </submittedName>
</protein>
<dbReference type="EMBL" id="JAOCQI010000003">
    <property type="protein sequence ID" value="MCT7313271.1"/>
    <property type="molecule type" value="Genomic_DNA"/>
</dbReference>
<dbReference type="Proteomes" id="UP001164420">
    <property type="component" value="Unassembled WGS sequence"/>
</dbReference>
<name>A0ABT2LD00_9RALS</name>
<organism evidence="1 2">
    <name type="scientific">Ralstonia mojiangensis</name>
    <dbReference type="NCBI Taxonomy" id="2953895"/>
    <lineage>
        <taxon>Bacteria</taxon>
        <taxon>Pseudomonadati</taxon>
        <taxon>Pseudomonadota</taxon>
        <taxon>Betaproteobacteria</taxon>
        <taxon>Burkholderiales</taxon>
        <taxon>Burkholderiaceae</taxon>
        <taxon>Ralstonia</taxon>
    </lineage>
</organism>
<keyword evidence="2" id="KW-1185">Reference proteome</keyword>
<comment type="caution">
    <text evidence="1">The sequence shown here is derived from an EMBL/GenBank/DDBJ whole genome shotgun (WGS) entry which is preliminary data.</text>
</comment>
<evidence type="ECO:0000313" key="2">
    <source>
        <dbReference type="Proteomes" id="UP001164420"/>
    </source>
</evidence>
<sequence length="197" mass="22263">MISNDEDLSRLQAFKNAAASIDFDQVFPDQVFCGEWQGFLFFQSDYVFAPEFVDFVKEILEVELGSMACIVNLDKTEAYEIHQAALLFINEETDQRQYMEALRGDGPADGWLYAMDRFICTSDVGRWCVYCEKSNDVAVVGLRDIPSGNALDVALGRVHAKPIEVLLKDGASPQFPFDRLIPAWRQGLVENYGRCEP</sequence>